<dbReference type="AlphaFoldDB" id="A0A1Y5NYM9"/>
<evidence type="ECO:0000313" key="5">
    <source>
        <dbReference type="EMBL" id="SBS71494.1"/>
    </source>
</evidence>
<organism evidence="5">
    <name type="scientific">uncultured Microbacterium sp</name>
    <dbReference type="NCBI Taxonomy" id="191216"/>
    <lineage>
        <taxon>Bacteria</taxon>
        <taxon>Bacillati</taxon>
        <taxon>Actinomycetota</taxon>
        <taxon>Actinomycetes</taxon>
        <taxon>Micrococcales</taxon>
        <taxon>Microbacteriaceae</taxon>
        <taxon>Microbacterium</taxon>
        <taxon>environmental samples</taxon>
    </lineage>
</organism>
<dbReference type="Gene3D" id="3.20.20.80">
    <property type="entry name" value="Glycosidases"/>
    <property type="match status" value="1"/>
</dbReference>
<dbReference type="RefSeq" id="WP_295574446.1">
    <property type="nucleotide sequence ID" value="NZ_FLQR01000006.1"/>
</dbReference>
<dbReference type="EMBL" id="FLQR01000006">
    <property type="protein sequence ID" value="SBS71494.1"/>
    <property type="molecule type" value="Genomic_DNA"/>
</dbReference>
<dbReference type="InterPro" id="IPR017853">
    <property type="entry name" value="GH"/>
</dbReference>
<evidence type="ECO:0000256" key="1">
    <source>
        <dbReference type="ARBA" id="ARBA00022801"/>
    </source>
</evidence>
<name>A0A1Y5NYM9_9MICO</name>
<dbReference type="InterPro" id="IPR040719">
    <property type="entry name" value="DUF5597"/>
</dbReference>
<evidence type="ECO:0000256" key="2">
    <source>
        <dbReference type="ARBA" id="ARBA00023295"/>
    </source>
</evidence>
<keyword evidence="1 5" id="KW-0378">Hydrolase</keyword>
<feature type="domain" description="Glycoside hydrolase family 42 N-terminal" evidence="3">
    <location>
        <begin position="45"/>
        <end position="115"/>
    </location>
</feature>
<sequence>MTENPVPAARPWSIGDGAGLRRDGVPALLVGGQVFNSSSSSPRAIGQSFAHVRRMNGNVVLAPVSWALTEPVEGAFDFALVDRMIEEARHNELRLVLLWFGAYKNAASTYAPRWVRADTERFPRAVVESVGRPPFSYAGETAKPVLSVFGRELRESDAAAFEALVRHLVQADPGGVVAMLQVENESGLLGDSRDRSADAAAAWAGPVPAQVIARLPDAPDGASSARTLWEARGSRTSGSWAEVFGESSAADEVFMAWAFADYVEHIARRGRAIADIPMFANAWLGPQPGQDEPGQYPSGGPASRVLDVWRGAAPSLSLLGPDIYVEHADAVMRDYAAGGHPFFVPESRLSAGELVRAVGTYRAFGWSGFGVDGANPDGQVAATLAFLAALEGQIAEAQLSGRIGAAVVETGVEVVRLHLGGIHVDARGTLALLQTMLLDAGVSVPVPGMTVPDETLPDAPVQHRGDTRPFGLVFAVAEDTVIVIGRELTLDFFADDARIEIDAVEELLVEDGEVTVARVLNGDERLRIVPTERVGAARIRLVRV</sequence>
<dbReference type="Pfam" id="PF02449">
    <property type="entry name" value="Glyco_hydro_42"/>
    <property type="match status" value="1"/>
</dbReference>
<proteinExistence type="predicted"/>
<dbReference type="GO" id="GO:0009341">
    <property type="term" value="C:beta-galactosidase complex"/>
    <property type="evidence" value="ECO:0007669"/>
    <property type="project" value="InterPro"/>
</dbReference>
<dbReference type="InterPro" id="IPR013529">
    <property type="entry name" value="Glyco_hydro_42_N"/>
</dbReference>
<accession>A0A1Y5NYM9</accession>
<gene>
    <name evidence="5" type="ORF">MIPYR_20039</name>
</gene>
<evidence type="ECO:0000259" key="4">
    <source>
        <dbReference type="Pfam" id="PF18120"/>
    </source>
</evidence>
<dbReference type="SUPFAM" id="SSF51445">
    <property type="entry name" value="(Trans)glycosidases"/>
    <property type="match status" value="1"/>
</dbReference>
<reference evidence="5" key="1">
    <citation type="submission" date="2016-03" db="EMBL/GenBank/DDBJ databases">
        <authorList>
            <person name="Ploux O."/>
        </authorList>
    </citation>
    <scope>NUCLEOTIDE SEQUENCE</scope>
    <source>
        <strain evidence="5">UC1</strain>
    </source>
</reference>
<dbReference type="GO" id="GO:0004565">
    <property type="term" value="F:beta-galactosidase activity"/>
    <property type="evidence" value="ECO:0007669"/>
    <property type="project" value="InterPro"/>
</dbReference>
<keyword evidence="2" id="KW-0326">Glycosidase</keyword>
<dbReference type="GO" id="GO:0005975">
    <property type="term" value="P:carbohydrate metabolic process"/>
    <property type="evidence" value="ECO:0007669"/>
    <property type="project" value="InterPro"/>
</dbReference>
<dbReference type="Gene3D" id="2.60.220.20">
    <property type="entry name" value="putative beta-Galactosidase from caulobacter crescentus"/>
    <property type="match status" value="1"/>
</dbReference>
<evidence type="ECO:0000259" key="3">
    <source>
        <dbReference type="Pfam" id="PF02449"/>
    </source>
</evidence>
<protein>
    <submittedName>
        <fullName evidence="5">Glycoside hydrolase</fullName>
    </submittedName>
</protein>
<dbReference type="Pfam" id="PF18120">
    <property type="entry name" value="DUF5597"/>
    <property type="match status" value="1"/>
</dbReference>
<feature type="domain" description="DUF5597" evidence="4">
    <location>
        <begin position="383"/>
        <end position="525"/>
    </location>
</feature>